<protein>
    <recommendedName>
        <fullName evidence="1">F-box domain-containing protein</fullName>
    </recommendedName>
</protein>
<dbReference type="AlphaFoldDB" id="A0A5C3KGM8"/>
<dbReference type="SUPFAM" id="SSF52047">
    <property type="entry name" value="RNI-like"/>
    <property type="match status" value="1"/>
</dbReference>
<dbReference type="InterPro" id="IPR001810">
    <property type="entry name" value="F-box_dom"/>
</dbReference>
<sequence>MDNLPLELIRQIVAFLPRQEGGRRSLTSTSLVSSTLRTPCQEILFSHLILSNVPARPIRKQLPSQRILSLKETSPDIARYFKRLTIADSLRAECGWVSKDAALPKALHWITSMTGITSLTVASMRWNEYDSETKSAIIAFISSPLLISLTINSSPLELLSVPGPSLKDLTLYQCSPRASEISGSPRDWSQLRSLSFSGSPLGDSPFVDLNKFLLQSESVGVWTSLQDLQALVWLSEQERNAMDKFISKHGVGLKRLSLDFVRYRANNEHGTSRLDLSNSAALETLELAYRHKALQPPESNPIGGWRDWADWQDPLPFIFRTLETIQPNTSLRCLTIKIQNSNLCDLAIPSGYRRLNYDS</sequence>
<evidence type="ECO:0000313" key="3">
    <source>
        <dbReference type="Proteomes" id="UP000307440"/>
    </source>
</evidence>
<dbReference type="Pfam" id="PF00646">
    <property type="entry name" value="F-box"/>
    <property type="match status" value="1"/>
</dbReference>
<proteinExistence type="predicted"/>
<gene>
    <name evidence="2" type="ORF">FA15DRAFT_674886</name>
</gene>
<dbReference type="InterPro" id="IPR032675">
    <property type="entry name" value="LRR_dom_sf"/>
</dbReference>
<keyword evidence="3" id="KW-1185">Reference proteome</keyword>
<dbReference type="EMBL" id="ML210367">
    <property type="protein sequence ID" value="TFK18965.1"/>
    <property type="molecule type" value="Genomic_DNA"/>
</dbReference>
<feature type="domain" description="F-box" evidence="1">
    <location>
        <begin position="2"/>
        <end position="37"/>
    </location>
</feature>
<organism evidence="2 3">
    <name type="scientific">Coprinopsis marcescibilis</name>
    <name type="common">Agaric fungus</name>
    <name type="synonym">Psathyrella marcescibilis</name>
    <dbReference type="NCBI Taxonomy" id="230819"/>
    <lineage>
        <taxon>Eukaryota</taxon>
        <taxon>Fungi</taxon>
        <taxon>Dikarya</taxon>
        <taxon>Basidiomycota</taxon>
        <taxon>Agaricomycotina</taxon>
        <taxon>Agaricomycetes</taxon>
        <taxon>Agaricomycetidae</taxon>
        <taxon>Agaricales</taxon>
        <taxon>Agaricineae</taxon>
        <taxon>Psathyrellaceae</taxon>
        <taxon>Coprinopsis</taxon>
    </lineage>
</organism>
<dbReference type="Proteomes" id="UP000307440">
    <property type="component" value="Unassembled WGS sequence"/>
</dbReference>
<dbReference type="Gene3D" id="3.80.10.10">
    <property type="entry name" value="Ribonuclease Inhibitor"/>
    <property type="match status" value="1"/>
</dbReference>
<evidence type="ECO:0000259" key="1">
    <source>
        <dbReference type="Pfam" id="PF00646"/>
    </source>
</evidence>
<accession>A0A5C3KGM8</accession>
<reference evidence="2 3" key="1">
    <citation type="journal article" date="2019" name="Nat. Ecol. Evol.">
        <title>Megaphylogeny resolves global patterns of mushroom evolution.</title>
        <authorList>
            <person name="Varga T."/>
            <person name="Krizsan K."/>
            <person name="Foldi C."/>
            <person name="Dima B."/>
            <person name="Sanchez-Garcia M."/>
            <person name="Sanchez-Ramirez S."/>
            <person name="Szollosi G.J."/>
            <person name="Szarkandi J.G."/>
            <person name="Papp V."/>
            <person name="Albert L."/>
            <person name="Andreopoulos W."/>
            <person name="Angelini C."/>
            <person name="Antonin V."/>
            <person name="Barry K.W."/>
            <person name="Bougher N.L."/>
            <person name="Buchanan P."/>
            <person name="Buyck B."/>
            <person name="Bense V."/>
            <person name="Catcheside P."/>
            <person name="Chovatia M."/>
            <person name="Cooper J."/>
            <person name="Damon W."/>
            <person name="Desjardin D."/>
            <person name="Finy P."/>
            <person name="Geml J."/>
            <person name="Haridas S."/>
            <person name="Hughes K."/>
            <person name="Justo A."/>
            <person name="Karasinski D."/>
            <person name="Kautmanova I."/>
            <person name="Kiss B."/>
            <person name="Kocsube S."/>
            <person name="Kotiranta H."/>
            <person name="LaButti K.M."/>
            <person name="Lechner B.E."/>
            <person name="Liimatainen K."/>
            <person name="Lipzen A."/>
            <person name="Lukacs Z."/>
            <person name="Mihaltcheva S."/>
            <person name="Morgado L.N."/>
            <person name="Niskanen T."/>
            <person name="Noordeloos M.E."/>
            <person name="Ohm R.A."/>
            <person name="Ortiz-Santana B."/>
            <person name="Ovrebo C."/>
            <person name="Racz N."/>
            <person name="Riley R."/>
            <person name="Savchenko A."/>
            <person name="Shiryaev A."/>
            <person name="Soop K."/>
            <person name="Spirin V."/>
            <person name="Szebenyi C."/>
            <person name="Tomsovsky M."/>
            <person name="Tulloss R.E."/>
            <person name="Uehling J."/>
            <person name="Grigoriev I.V."/>
            <person name="Vagvolgyi C."/>
            <person name="Papp T."/>
            <person name="Martin F.M."/>
            <person name="Miettinen O."/>
            <person name="Hibbett D.S."/>
            <person name="Nagy L.G."/>
        </authorList>
    </citation>
    <scope>NUCLEOTIDE SEQUENCE [LARGE SCALE GENOMIC DNA]</scope>
    <source>
        <strain evidence="2 3">CBS 121175</strain>
    </source>
</reference>
<evidence type="ECO:0000313" key="2">
    <source>
        <dbReference type="EMBL" id="TFK18965.1"/>
    </source>
</evidence>
<name>A0A5C3KGM8_COPMA</name>